<dbReference type="EMBL" id="MJBS01000002">
    <property type="protein sequence ID" value="OHF04403.1"/>
    <property type="molecule type" value="Genomic_DNA"/>
</dbReference>
<proteinExistence type="predicted"/>
<accession>A0A1G4BSQ8</accession>
<dbReference type="GeneID" id="34553423"/>
<dbReference type="AlphaFoldDB" id="A0A1G4BSQ8"/>
<dbReference type="Proteomes" id="UP000176998">
    <property type="component" value="Unassembled WGS sequence"/>
</dbReference>
<comment type="caution">
    <text evidence="1">The sequence shown here is derived from an EMBL/GenBank/DDBJ whole genome shotgun (WGS) entry which is preliminary data.</text>
</comment>
<gene>
    <name evidence="1" type="ORF">CORC01_00255</name>
</gene>
<dbReference type="RefSeq" id="XP_022481538.1">
    <property type="nucleotide sequence ID" value="XM_022611913.1"/>
</dbReference>
<protein>
    <submittedName>
        <fullName evidence="1">Uncharacterized protein</fullName>
    </submittedName>
</protein>
<sequence>MHHAARSRPLLLLFFLLLASTGRASWHMLLES</sequence>
<evidence type="ECO:0000313" key="2">
    <source>
        <dbReference type="Proteomes" id="UP000176998"/>
    </source>
</evidence>
<organism evidence="1 2">
    <name type="scientific">Colletotrichum orchidophilum</name>
    <dbReference type="NCBI Taxonomy" id="1209926"/>
    <lineage>
        <taxon>Eukaryota</taxon>
        <taxon>Fungi</taxon>
        <taxon>Dikarya</taxon>
        <taxon>Ascomycota</taxon>
        <taxon>Pezizomycotina</taxon>
        <taxon>Sordariomycetes</taxon>
        <taxon>Hypocreomycetidae</taxon>
        <taxon>Glomerellales</taxon>
        <taxon>Glomerellaceae</taxon>
        <taxon>Colletotrichum</taxon>
    </lineage>
</organism>
<reference evidence="1 2" key="1">
    <citation type="submission" date="2016-09" db="EMBL/GenBank/DDBJ databases">
        <authorList>
            <person name="Capua I."/>
            <person name="De Benedictis P."/>
            <person name="Joannis T."/>
            <person name="Lombin L.H."/>
            <person name="Cattoli G."/>
        </authorList>
    </citation>
    <scope>NUCLEOTIDE SEQUENCE [LARGE SCALE GENOMIC DNA]</scope>
    <source>
        <strain evidence="1 2">IMI 309357</strain>
    </source>
</reference>
<evidence type="ECO:0000313" key="1">
    <source>
        <dbReference type="EMBL" id="OHF04403.1"/>
    </source>
</evidence>
<name>A0A1G4BSQ8_9PEZI</name>
<keyword evidence="2" id="KW-1185">Reference proteome</keyword>